<proteinExistence type="predicted"/>
<sequence length="44" mass="4916">MIYMAALLLNLIMMIIVIAPSNVISRGYSMVTKPIVCFFFDTSS</sequence>
<evidence type="ECO:0000313" key="1">
    <source>
        <dbReference type="EMBL" id="RBP50592.1"/>
    </source>
</evidence>
<reference evidence="1 2" key="1">
    <citation type="submission" date="2018-06" db="EMBL/GenBank/DDBJ databases">
        <title>Genomic Encyclopedia of Type Strains, Phase IV (KMG-IV): sequencing the most valuable type-strain genomes for metagenomic binning, comparative biology and taxonomic classification.</title>
        <authorList>
            <person name="Goeker M."/>
        </authorList>
    </citation>
    <scope>NUCLEOTIDE SEQUENCE [LARGE SCALE GENOMIC DNA]</scope>
    <source>
        <strain evidence="1 2">DSM 24032</strain>
    </source>
</reference>
<dbReference type="Proteomes" id="UP000253083">
    <property type="component" value="Unassembled WGS sequence"/>
</dbReference>
<gene>
    <name evidence="1" type="ORF">DFR28_1023</name>
</gene>
<protein>
    <submittedName>
        <fullName evidence="1">Uncharacterized protein</fullName>
    </submittedName>
</protein>
<dbReference type="EMBL" id="QNRT01000002">
    <property type="protein sequence ID" value="RBP50592.1"/>
    <property type="molecule type" value="Genomic_DNA"/>
</dbReference>
<dbReference type="AlphaFoldDB" id="A0A395JIQ0"/>
<comment type="caution">
    <text evidence="1">The sequence shown here is derived from an EMBL/GenBank/DDBJ whole genome shotgun (WGS) entry which is preliminary data.</text>
</comment>
<accession>A0A395JIQ0</accession>
<name>A0A395JIQ0_9GAMM</name>
<dbReference type="InParanoid" id="A0A395JIQ0"/>
<keyword evidence="2" id="KW-1185">Reference proteome</keyword>
<organism evidence="1 2">
    <name type="scientific">Arenicella xantha</name>
    <dbReference type="NCBI Taxonomy" id="644221"/>
    <lineage>
        <taxon>Bacteria</taxon>
        <taxon>Pseudomonadati</taxon>
        <taxon>Pseudomonadota</taxon>
        <taxon>Gammaproteobacteria</taxon>
        <taxon>Arenicellales</taxon>
        <taxon>Arenicellaceae</taxon>
        <taxon>Arenicella</taxon>
    </lineage>
</organism>
<evidence type="ECO:0000313" key="2">
    <source>
        <dbReference type="Proteomes" id="UP000253083"/>
    </source>
</evidence>